<reference evidence="2 3" key="1">
    <citation type="journal article" date="2014" name="Genome Announc.">
        <title>Draft genome sequences of the altered schaedler flora, a defined bacterial community from gnotobiotic mice.</title>
        <authorList>
            <person name="Wannemuehler M.J."/>
            <person name="Overstreet A.M."/>
            <person name="Ward D.V."/>
            <person name="Phillips G.J."/>
        </authorList>
    </citation>
    <scope>NUCLEOTIDE SEQUENCE [LARGE SCALE GENOMIC DNA]</scope>
    <source>
        <strain evidence="2 3">ASF492</strain>
    </source>
</reference>
<dbReference type="InterPro" id="IPR021865">
    <property type="entry name" value="Peptidase_G2"/>
</dbReference>
<name>N1ZZC6_9FIRM</name>
<dbReference type="AlphaFoldDB" id="N1ZZC6"/>
<evidence type="ECO:0000313" key="2">
    <source>
        <dbReference type="EMBL" id="EMZ21256.1"/>
    </source>
</evidence>
<dbReference type="Gene3D" id="4.10.80.40">
    <property type="entry name" value="succinate dehydrogenase protein domain"/>
    <property type="match status" value="1"/>
</dbReference>
<dbReference type="OrthoDB" id="2942004at2"/>
<comment type="caution">
    <text evidence="2">The sequence shown here is derived from an EMBL/GenBank/DDBJ whole genome shotgun (WGS) entry which is preliminary data.</text>
</comment>
<gene>
    <name evidence="2" type="ORF">C823_04620</name>
</gene>
<dbReference type="Gene3D" id="2.150.10.10">
    <property type="entry name" value="Serralysin-like metalloprotease, C-terminal"/>
    <property type="match status" value="1"/>
</dbReference>
<dbReference type="HOGENOM" id="CLU_040768_1_0_9"/>
<dbReference type="InterPro" id="IPR011049">
    <property type="entry name" value="Serralysin-like_metalloprot_C"/>
</dbReference>
<dbReference type="STRING" id="1235802.C823_04620"/>
<dbReference type="Pfam" id="PF11962">
    <property type="entry name" value="Peptidase_G2"/>
    <property type="match status" value="1"/>
</dbReference>
<dbReference type="PATRIC" id="fig|1235802.3.peg.4891"/>
<keyword evidence="3" id="KW-1185">Reference proteome</keyword>
<evidence type="ECO:0000259" key="1">
    <source>
        <dbReference type="Pfam" id="PF11962"/>
    </source>
</evidence>
<dbReference type="SUPFAM" id="SSF101967">
    <property type="entry name" value="Adhesin YadA, collagen-binding domain"/>
    <property type="match status" value="1"/>
</dbReference>
<organism evidence="2 3">
    <name type="scientific">Eubacterium plexicaudatum ASF492</name>
    <dbReference type="NCBI Taxonomy" id="1235802"/>
    <lineage>
        <taxon>Bacteria</taxon>
        <taxon>Bacillati</taxon>
        <taxon>Bacillota</taxon>
        <taxon>Clostridia</taxon>
        <taxon>Eubacteriales</taxon>
        <taxon>Eubacteriaceae</taxon>
        <taxon>Eubacterium</taxon>
    </lineage>
</organism>
<sequence>MYTYEMYIKKENGLNSLNGSSGIVEVMTGAYYDNINKKECDGKEGLVPMPTYADKTRYLRGDGYWTDINLAERAKKDNKGNIIDETYALRNIYGTTVNCGRKSDSPIGTKSFAFGDQVTASGQMSQAYGLDTMATALMSCAKGRTSIANKICSHAYGMNTISNNYMAHAYGKYNVEMIEDSSFEENLGTAFVIGNGESETSRSNAFSVMFDGKVKAASTITASTTADYAEFFEWEDENPHVEDRVGKFVTLRGDKIVIATSNEEYILGIISGQPFVLGNGDCDVWTGMWLRDDFNRIIYESAPKMEIDENTGAMKEVFDEDGNLVYEGKRRKLNPDYDPSQKYISRFDRPEWAPVGMLGVLSVIQDGTCEVNGYCCCNGEGIATACDRNTIGAYRVIRKISDQIVRVIFR</sequence>
<dbReference type="eggNOG" id="COG1511">
    <property type="taxonomic scope" value="Bacteria"/>
</dbReference>
<dbReference type="Proteomes" id="UP000012589">
    <property type="component" value="Unassembled WGS sequence"/>
</dbReference>
<accession>N1ZZC6</accession>
<proteinExistence type="predicted"/>
<feature type="domain" description="Peptidase G2 IMC autoproteolytic cleavage" evidence="1">
    <location>
        <begin position="210"/>
        <end position="392"/>
    </location>
</feature>
<protein>
    <recommendedName>
        <fullName evidence="1">Peptidase G2 IMC autoproteolytic cleavage domain-containing protein</fullName>
    </recommendedName>
</protein>
<dbReference type="EMBL" id="AQFT01000135">
    <property type="protein sequence ID" value="EMZ21256.1"/>
    <property type="molecule type" value="Genomic_DNA"/>
</dbReference>
<evidence type="ECO:0000313" key="3">
    <source>
        <dbReference type="Proteomes" id="UP000012589"/>
    </source>
</evidence>
<dbReference type="Gene3D" id="2.40.300.10">
    <property type="entry name" value="Head decoration protein D"/>
    <property type="match status" value="1"/>
</dbReference>